<feature type="compositionally biased region" description="Basic and acidic residues" evidence="1">
    <location>
        <begin position="77"/>
        <end position="90"/>
    </location>
</feature>
<evidence type="ECO:0000256" key="1">
    <source>
        <dbReference type="SAM" id="MobiDB-lite"/>
    </source>
</evidence>
<dbReference type="Proteomes" id="UP000010552">
    <property type="component" value="Unassembled WGS sequence"/>
</dbReference>
<dbReference type="EMBL" id="KB030661">
    <property type="protein sequence ID" value="ELK12283.1"/>
    <property type="molecule type" value="Genomic_DNA"/>
</dbReference>
<feature type="region of interest" description="Disordered" evidence="1">
    <location>
        <begin position="61"/>
        <end position="112"/>
    </location>
</feature>
<evidence type="ECO:0000313" key="2">
    <source>
        <dbReference type="EMBL" id="ELK12283.1"/>
    </source>
</evidence>
<sequence>MACQWPRGVPTMPRLRFVTSWVLTRIEGQLWVDPGRHEAQSHSSPGLICRRNINAARAHLSPGAVGSAGSRVSRGVSLKEQRETPGREAWVDSPASGSWAPGRPGQALAAAP</sequence>
<gene>
    <name evidence="2" type="ORF">PAL_GLEAN10014597</name>
</gene>
<proteinExistence type="predicted"/>
<feature type="compositionally biased region" description="Low complexity" evidence="1">
    <location>
        <begin position="63"/>
        <end position="76"/>
    </location>
</feature>
<organism evidence="2 3">
    <name type="scientific">Pteropus alecto</name>
    <name type="common">Black flying fox</name>
    <dbReference type="NCBI Taxonomy" id="9402"/>
    <lineage>
        <taxon>Eukaryota</taxon>
        <taxon>Metazoa</taxon>
        <taxon>Chordata</taxon>
        <taxon>Craniata</taxon>
        <taxon>Vertebrata</taxon>
        <taxon>Euteleostomi</taxon>
        <taxon>Mammalia</taxon>
        <taxon>Eutheria</taxon>
        <taxon>Laurasiatheria</taxon>
        <taxon>Chiroptera</taxon>
        <taxon>Yinpterochiroptera</taxon>
        <taxon>Pteropodoidea</taxon>
        <taxon>Pteropodidae</taxon>
        <taxon>Pteropodinae</taxon>
        <taxon>Pteropus</taxon>
    </lineage>
</organism>
<dbReference type="AlphaFoldDB" id="L5KNS1"/>
<protein>
    <submittedName>
        <fullName evidence="2">Uncharacterized protein</fullName>
    </submittedName>
</protein>
<dbReference type="InParanoid" id="L5KNS1"/>
<accession>L5KNS1</accession>
<evidence type="ECO:0000313" key="3">
    <source>
        <dbReference type="Proteomes" id="UP000010552"/>
    </source>
</evidence>
<reference evidence="3" key="1">
    <citation type="journal article" date="2013" name="Science">
        <title>Comparative analysis of bat genomes provides insight into the evolution of flight and immunity.</title>
        <authorList>
            <person name="Zhang G."/>
            <person name="Cowled C."/>
            <person name="Shi Z."/>
            <person name="Huang Z."/>
            <person name="Bishop-Lilly K.A."/>
            <person name="Fang X."/>
            <person name="Wynne J.W."/>
            <person name="Xiong Z."/>
            <person name="Baker M.L."/>
            <person name="Zhao W."/>
            <person name="Tachedjian M."/>
            <person name="Zhu Y."/>
            <person name="Zhou P."/>
            <person name="Jiang X."/>
            <person name="Ng J."/>
            <person name="Yang L."/>
            <person name="Wu L."/>
            <person name="Xiao J."/>
            <person name="Feng Y."/>
            <person name="Chen Y."/>
            <person name="Sun X."/>
            <person name="Zhang Y."/>
            <person name="Marsh G.A."/>
            <person name="Crameri G."/>
            <person name="Broder C.C."/>
            <person name="Frey K.G."/>
            <person name="Wang L.F."/>
            <person name="Wang J."/>
        </authorList>
    </citation>
    <scope>NUCLEOTIDE SEQUENCE [LARGE SCALE GENOMIC DNA]</scope>
</reference>
<name>L5KNS1_PTEAL</name>
<keyword evidence="3" id="KW-1185">Reference proteome</keyword>